<evidence type="ECO:0000313" key="2">
    <source>
        <dbReference type="EMBL" id="JAS72344.1"/>
    </source>
</evidence>
<gene>
    <name evidence="2" type="ORF">g.20544</name>
</gene>
<name>A0A1B6HC97_9HEMI</name>
<reference evidence="2" key="1">
    <citation type="submission" date="2015-11" db="EMBL/GenBank/DDBJ databases">
        <title>De novo transcriptome assembly of four potential Pierce s Disease insect vectors from Arizona vineyards.</title>
        <authorList>
            <person name="Tassone E.E."/>
        </authorList>
    </citation>
    <scope>NUCLEOTIDE SEQUENCE</scope>
</reference>
<dbReference type="EMBL" id="GECU01035362">
    <property type="protein sequence ID" value="JAS72344.1"/>
    <property type="molecule type" value="Transcribed_RNA"/>
</dbReference>
<evidence type="ECO:0000256" key="1">
    <source>
        <dbReference type="SAM" id="SignalP"/>
    </source>
</evidence>
<organism evidence="2">
    <name type="scientific">Homalodisca liturata</name>
    <dbReference type="NCBI Taxonomy" id="320908"/>
    <lineage>
        <taxon>Eukaryota</taxon>
        <taxon>Metazoa</taxon>
        <taxon>Ecdysozoa</taxon>
        <taxon>Arthropoda</taxon>
        <taxon>Hexapoda</taxon>
        <taxon>Insecta</taxon>
        <taxon>Pterygota</taxon>
        <taxon>Neoptera</taxon>
        <taxon>Paraneoptera</taxon>
        <taxon>Hemiptera</taxon>
        <taxon>Auchenorrhyncha</taxon>
        <taxon>Membracoidea</taxon>
        <taxon>Cicadellidae</taxon>
        <taxon>Cicadellinae</taxon>
        <taxon>Proconiini</taxon>
        <taxon>Homalodisca</taxon>
    </lineage>
</organism>
<protein>
    <submittedName>
        <fullName evidence="2">Uncharacterized protein</fullName>
    </submittedName>
</protein>
<keyword evidence="1" id="KW-0732">Signal</keyword>
<feature type="signal peptide" evidence="1">
    <location>
        <begin position="1"/>
        <end position="16"/>
    </location>
</feature>
<dbReference type="AlphaFoldDB" id="A0A1B6HC97"/>
<feature type="chain" id="PRO_5008584280" evidence="1">
    <location>
        <begin position="17"/>
        <end position="141"/>
    </location>
</feature>
<sequence>MKVLVVVVSLVTCALAAFHINFSLYPQKLKDLDVNITRVLNSSTPDKKDAQDLLFNLQSYVYTLGPLTRIMPTDYEVHGVAKTIYQRGEPAFASTPIKMVAIQVAFQWTDVQMKVLHFVYDNAVKHWNDFVTEYEKLNILV</sequence>
<proteinExistence type="predicted"/>
<accession>A0A1B6HC97</accession>